<name>A0A1R3J918_COCAP</name>
<dbReference type="Proteomes" id="UP000188268">
    <property type="component" value="Unassembled WGS sequence"/>
</dbReference>
<sequence length="28" mass="3319">MSHSRHHYSTLQLQTTRTCSYCTPRILP</sequence>
<organism evidence="1 2">
    <name type="scientific">Corchorus capsularis</name>
    <name type="common">Jute</name>
    <dbReference type="NCBI Taxonomy" id="210143"/>
    <lineage>
        <taxon>Eukaryota</taxon>
        <taxon>Viridiplantae</taxon>
        <taxon>Streptophyta</taxon>
        <taxon>Embryophyta</taxon>
        <taxon>Tracheophyta</taxon>
        <taxon>Spermatophyta</taxon>
        <taxon>Magnoliopsida</taxon>
        <taxon>eudicotyledons</taxon>
        <taxon>Gunneridae</taxon>
        <taxon>Pentapetalae</taxon>
        <taxon>rosids</taxon>
        <taxon>malvids</taxon>
        <taxon>Malvales</taxon>
        <taxon>Malvaceae</taxon>
        <taxon>Grewioideae</taxon>
        <taxon>Apeibeae</taxon>
        <taxon>Corchorus</taxon>
    </lineage>
</organism>
<keyword evidence="2" id="KW-1185">Reference proteome</keyword>
<evidence type="ECO:0000313" key="2">
    <source>
        <dbReference type="Proteomes" id="UP000188268"/>
    </source>
</evidence>
<reference evidence="1 2" key="1">
    <citation type="submission" date="2013-09" db="EMBL/GenBank/DDBJ databases">
        <title>Corchorus capsularis genome sequencing.</title>
        <authorList>
            <person name="Alam M."/>
            <person name="Haque M.S."/>
            <person name="Islam M.S."/>
            <person name="Emdad E.M."/>
            <person name="Islam M.M."/>
            <person name="Ahmed B."/>
            <person name="Halim A."/>
            <person name="Hossen Q.M.M."/>
            <person name="Hossain M.Z."/>
            <person name="Ahmed R."/>
            <person name="Khan M.M."/>
            <person name="Islam R."/>
            <person name="Rashid M.M."/>
            <person name="Khan S.A."/>
            <person name="Rahman M.S."/>
            <person name="Alam M."/>
        </authorList>
    </citation>
    <scope>NUCLEOTIDE SEQUENCE [LARGE SCALE GENOMIC DNA]</scope>
    <source>
        <strain evidence="2">cv. CVL-1</strain>
        <tissue evidence="1">Whole seedling</tissue>
    </source>
</reference>
<protein>
    <submittedName>
        <fullName evidence="1">Uncharacterized protein</fullName>
    </submittedName>
</protein>
<accession>A0A1R3J918</accession>
<gene>
    <name evidence="1" type="ORF">CCACVL1_07161</name>
</gene>
<evidence type="ECO:0000313" key="1">
    <source>
        <dbReference type="EMBL" id="OMO91333.1"/>
    </source>
</evidence>
<proteinExistence type="predicted"/>
<dbReference type="EMBL" id="AWWV01008335">
    <property type="protein sequence ID" value="OMO91333.1"/>
    <property type="molecule type" value="Genomic_DNA"/>
</dbReference>
<dbReference type="Gramene" id="OMO91333">
    <property type="protein sequence ID" value="OMO91333"/>
    <property type="gene ID" value="CCACVL1_07161"/>
</dbReference>
<dbReference type="AlphaFoldDB" id="A0A1R3J918"/>
<comment type="caution">
    <text evidence="1">The sequence shown here is derived from an EMBL/GenBank/DDBJ whole genome shotgun (WGS) entry which is preliminary data.</text>
</comment>